<dbReference type="RefSeq" id="WP_379522999.1">
    <property type="nucleotide sequence ID" value="NZ_JBHSPA010000094.1"/>
</dbReference>
<comment type="caution">
    <text evidence="1">The sequence shown here is derived from an EMBL/GenBank/DDBJ whole genome shotgun (WGS) entry which is preliminary data.</text>
</comment>
<name>A0ABW1D8S9_9ACTN</name>
<organism evidence="1 2">
    <name type="scientific">Nonomuraea insulae</name>
    <dbReference type="NCBI Taxonomy" id="1616787"/>
    <lineage>
        <taxon>Bacteria</taxon>
        <taxon>Bacillati</taxon>
        <taxon>Actinomycetota</taxon>
        <taxon>Actinomycetes</taxon>
        <taxon>Streptosporangiales</taxon>
        <taxon>Streptosporangiaceae</taxon>
        <taxon>Nonomuraea</taxon>
    </lineage>
</organism>
<accession>A0ABW1D8S9</accession>
<keyword evidence="2" id="KW-1185">Reference proteome</keyword>
<dbReference type="Proteomes" id="UP001596058">
    <property type="component" value="Unassembled WGS sequence"/>
</dbReference>
<dbReference type="EMBL" id="JBHSPA010000094">
    <property type="protein sequence ID" value="MFC5833573.1"/>
    <property type="molecule type" value="Genomic_DNA"/>
</dbReference>
<evidence type="ECO:0000313" key="1">
    <source>
        <dbReference type="EMBL" id="MFC5833573.1"/>
    </source>
</evidence>
<protein>
    <submittedName>
        <fullName evidence="1">Uncharacterized protein</fullName>
    </submittedName>
</protein>
<gene>
    <name evidence="1" type="ORF">ACFPZ3_57850</name>
</gene>
<proteinExistence type="predicted"/>
<dbReference type="SUPFAM" id="SSF47203">
    <property type="entry name" value="Acyl-CoA dehydrogenase C-terminal domain-like"/>
    <property type="match status" value="1"/>
</dbReference>
<dbReference type="InterPro" id="IPR036250">
    <property type="entry name" value="AcylCo_DH-like_C"/>
</dbReference>
<sequence length="193" mass="19965">MIHDTARQDGFVPAMTLLYAELGACEAVFGPRGFALVPASIPYGAAETVEFSVLSPADLVVIRRRAGTDTTAPGAAWAQALTWLRLGVSAGLLDTTLNHLKERATAGAPLLGRQMVQGALADVAGLQLEVGAVLSHTPGLPAAMRTALNERVTQADQILLTLLGACGFVADGPGKAAYLSELIDDVYLVEAGA</sequence>
<reference evidence="2" key="1">
    <citation type="journal article" date="2019" name="Int. J. Syst. Evol. Microbiol.">
        <title>The Global Catalogue of Microorganisms (GCM) 10K type strain sequencing project: providing services to taxonomists for standard genome sequencing and annotation.</title>
        <authorList>
            <consortium name="The Broad Institute Genomics Platform"/>
            <consortium name="The Broad Institute Genome Sequencing Center for Infectious Disease"/>
            <person name="Wu L."/>
            <person name="Ma J."/>
        </authorList>
    </citation>
    <scope>NUCLEOTIDE SEQUENCE [LARGE SCALE GENOMIC DNA]</scope>
    <source>
        <strain evidence="2">CCUG 53903</strain>
    </source>
</reference>
<evidence type="ECO:0000313" key="2">
    <source>
        <dbReference type="Proteomes" id="UP001596058"/>
    </source>
</evidence>